<dbReference type="InterPro" id="IPR006597">
    <property type="entry name" value="Sel1-like"/>
</dbReference>
<dbReference type="SMART" id="SM00671">
    <property type="entry name" value="SEL1"/>
    <property type="match status" value="2"/>
</dbReference>
<dbReference type="InterPro" id="IPR011990">
    <property type="entry name" value="TPR-like_helical_dom_sf"/>
</dbReference>
<reference evidence="3" key="1">
    <citation type="journal article" date="2019" name="Int. J. Syst. Evol. Microbiol.">
        <title>The Global Catalogue of Microorganisms (GCM) 10K type strain sequencing project: providing services to taxonomists for standard genome sequencing and annotation.</title>
        <authorList>
            <consortium name="The Broad Institute Genomics Platform"/>
            <consortium name="The Broad Institute Genome Sequencing Center for Infectious Disease"/>
            <person name="Wu L."/>
            <person name="Ma J."/>
        </authorList>
    </citation>
    <scope>NUCLEOTIDE SEQUENCE [LARGE SCALE GENOMIC DNA]</scope>
    <source>
        <strain evidence="3">CGMCC 4.7393</strain>
    </source>
</reference>
<comment type="caution">
    <text evidence="2">The sequence shown here is derived from an EMBL/GenBank/DDBJ whole genome shotgun (WGS) entry which is preliminary data.</text>
</comment>
<gene>
    <name evidence="2" type="ORF">ACFQHR_04860</name>
</gene>
<dbReference type="SUPFAM" id="SSF81901">
    <property type="entry name" value="HCP-like"/>
    <property type="match status" value="1"/>
</dbReference>
<proteinExistence type="predicted"/>
<sequence length="258" mass="29271">MKPHYYLLLLVLLAGCKSTQTASSNQDQNNVVKVTTKGSAGSSSTRSGDQVIFNGSNNLVDIVSENAAYFNNSHDVIIIQGSHNIIKLYNTNVLQMDRYSTDTLVLVGNNQRYVMLTDNEVHLKKSNVRTDTVQMTTPAYNFNQIAQEVKPEDKAWETIQHYLTEIKQGNKEAYYQLAEMYNFSLQDVPLNTNKAIELYEYGAANQEILSIRRLADIWYKGTFDKKPDKNKGLYYYKLGAQLGDEYCKDALATMNSKQ</sequence>
<dbReference type="EMBL" id="JBHSYQ010000003">
    <property type="protein sequence ID" value="MFC6996942.1"/>
    <property type="molecule type" value="Genomic_DNA"/>
</dbReference>
<keyword evidence="3" id="KW-1185">Reference proteome</keyword>
<dbReference type="RefSeq" id="WP_066622968.1">
    <property type="nucleotide sequence ID" value="NZ_JBHSYQ010000003.1"/>
</dbReference>
<feature type="chain" id="PRO_5046321800" evidence="1">
    <location>
        <begin position="23"/>
        <end position="258"/>
    </location>
</feature>
<dbReference type="Proteomes" id="UP001596405">
    <property type="component" value="Unassembled WGS sequence"/>
</dbReference>
<dbReference type="Pfam" id="PF08238">
    <property type="entry name" value="Sel1"/>
    <property type="match status" value="2"/>
</dbReference>
<accession>A0ABW2DK34</accession>
<evidence type="ECO:0000313" key="2">
    <source>
        <dbReference type="EMBL" id="MFC6996942.1"/>
    </source>
</evidence>
<evidence type="ECO:0000313" key="3">
    <source>
        <dbReference type="Proteomes" id="UP001596405"/>
    </source>
</evidence>
<protein>
    <submittedName>
        <fullName evidence="2">Tetratricopeptide repeat protein</fullName>
    </submittedName>
</protein>
<dbReference type="Gene3D" id="1.25.40.10">
    <property type="entry name" value="Tetratricopeptide repeat domain"/>
    <property type="match status" value="1"/>
</dbReference>
<feature type="signal peptide" evidence="1">
    <location>
        <begin position="1"/>
        <end position="22"/>
    </location>
</feature>
<evidence type="ECO:0000256" key="1">
    <source>
        <dbReference type="SAM" id="SignalP"/>
    </source>
</evidence>
<name>A0ABW2DK34_9BACT</name>
<organism evidence="2 3">
    <name type="scientific">Rufibacter roseus</name>
    <dbReference type="NCBI Taxonomy" id="1567108"/>
    <lineage>
        <taxon>Bacteria</taxon>
        <taxon>Pseudomonadati</taxon>
        <taxon>Bacteroidota</taxon>
        <taxon>Cytophagia</taxon>
        <taxon>Cytophagales</taxon>
        <taxon>Hymenobacteraceae</taxon>
        <taxon>Rufibacter</taxon>
    </lineage>
</organism>
<keyword evidence="1" id="KW-0732">Signal</keyword>
<dbReference type="PROSITE" id="PS51257">
    <property type="entry name" value="PROKAR_LIPOPROTEIN"/>
    <property type="match status" value="1"/>
</dbReference>